<dbReference type="Gene3D" id="2.30.40.10">
    <property type="entry name" value="Urease, subunit C, domain 1"/>
    <property type="match status" value="1"/>
</dbReference>
<keyword evidence="8" id="KW-1185">Reference proteome</keyword>
<evidence type="ECO:0000256" key="1">
    <source>
        <dbReference type="ARBA" id="ARBA00010716"/>
    </source>
</evidence>
<dbReference type="InterPro" id="IPR032466">
    <property type="entry name" value="Metal_Hydrolase"/>
</dbReference>
<evidence type="ECO:0000256" key="2">
    <source>
        <dbReference type="ARBA" id="ARBA00022723"/>
    </source>
</evidence>
<dbReference type="Proteomes" id="UP001596028">
    <property type="component" value="Unassembled WGS sequence"/>
</dbReference>
<keyword evidence="2" id="KW-0479">Metal-binding</keyword>
<proteinExistence type="inferred from homology"/>
<evidence type="ECO:0000256" key="5">
    <source>
        <dbReference type="PIRNR" id="PIRNR038994"/>
    </source>
</evidence>
<dbReference type="SUPFAM" id="SSF51338">
    <property type="entry name" value="Composite domain of metallo-dependent hydrolases"/>
    <property type="match status" value="1"/>
</dbReference>
<accession>A0ABV9F5N3</accession>
<evidence type="ECO:0000256" key="4">
    <source>
        <dbReference type="ARBA" id="ARBA00023277"/>
    </source>
</evidence>
<evidence type="ECO:0000313" key="8">
    <source>
        <dbReference type="Proteomes" id="UP001596028"/>
    </source>
</evidence>
<evidence type="ECO:0000259" key="6">
    <source>
        <dbReference type="Pfam" id="PF01979"/>
    </source>
</evidence>
<name>A0ABV9F5N3_9BACL</name>
<comment type="caution">
    <text evidence="7">The sequence shown here is derived from an EMBL/GenBank/DDBJ whole genome shotgun (WGS) entry which is preliminary data.</text>
</comment>
<feature type="domain" description="Amidohydrolase-related" evidence="6">
    <location>
        <begin position="47"/>
        <end position="380"/>
    </location>
</feature>
<keyword evidence="4 5" id="KW-0119">Carbohydrate metabolism</keyword>
<sequence>MENELRGHFLTPEGQVKRGVVAIADGTIVRCEFHALSNREEQEAEGVIFPGFIDVHVHGGGGADVMDASSDALDTISRTHGARGTTGWLATTVTQSADATDRAIDAVVEYMKSGRNGKVGAAALGIHLEGPFLNPKLRGAHREDGVRLPDMEQFVRWCERAEGAVKMITLAPELEGAQELIQEAVRRGVVVSAGHSDATWRDMEKATEWGVSHVTHLFNAMRPLHHREPGIVAFALGSAAVTADLIVDGIHLHPGVVDLALASKGAGKLLLITDAMRAACLGDGEYDIGGLPVQVVKGEARLQDGTLAGSLLTLDEAFRRMVAHHRVSLADASGMASANPAALLRLDPHTGRIAEEMKADLVQLRPNRSVGWTMVNGNFVYGRPEAEIASARRKRD</sequence>
<dbReference type="CDD" id="cd00854">
    <property type="entry name" value="NagA"/>
    <property type="match status" value="1"/>
</dbReference>
<dbReference type="PIRSF" id="PIRSF038994">
    <property type="entry name" value="NagA"/>
    <property type="match status" value="1"/>
</dbReference>
<comment type="similarity">
    <text evidence="1 5">Belongs to the metallo-dependent hydrolases superfamily. NagA family.</text>
</comment>
<dbReference type="InterPro" id="IPR011059">
    <property type="entry name" value="Metal-dep_hydrolase_composite"/>
</dbReference>
<dbReference type="Pfam" id="PF01979">
    <property type="entry name" value="Amidohydro_1"/>
    <property type="match status" value="1"/>
</dbReference>
<dbReference type="Gene3D" id="3.20.20.140">
    <property type="entry name" value="Metal-dependent hydrolases"/>
    <property type="match status" value="1"/>
</dbReference>
<dbReference type="GO" id="GO:0008448">
    <property type="term" value="F:N-acetylglucosamine-6-phosphate deacetylase activity"/>
    <property type="evidence" value="ECO:0007669"/>
    <property type="project" value="UniProtKB-EC"/>
</dbReference>
<dbReference type="PANTHER" id="PTHR11113:SF14">
    <property type="entry name" value="N-ACETYLGLUCOSAMINE-6-PHOSPHATE DEACETYLASE"/>
    <property type="match status" value="1"/>
</dbReference>
<evidence type="ECO:0000313" key="7">
    <source>
        <dbReference type="EMBL" id="MFC4597036.1"/>
    </source>
</evidence>
<reference evidence="8" key="1">
    <citation type="journal article" date="2019" name="Int. J. Syst. Evol. Microbiol.">
        <title>The Global Catalogue of Microorganisms (GCM) 10K type strain sequencing project: providing services to taxonomists for standard genome sequencing and annotation.</title>
        <authorList>
            <consortium name="The Broad Institute Genomics Platform"/>
            <consortium name="The Broad Institute Genome Sequencing Center for Infectious Disease"/>
            <person name="Wu L."/>
            <person name="Ma J."/>
        </authorList>
    </citation>
    <scope>NUCLEOTIDE SEQUENCE [LARGE SCALE GENOMIC DNA]</scope>
    <source>
        <strain evidence="8">CCUG 49571</strain>
    </source>
</reference>
<dbReference type="EC" id="3.5.1.25" evidence="7"/>
<dbReference type="RefSeq" id="WP_378091752.1">
    <property type="nucleotide sequence ID" value="NZ_JBHSEP010000001.1"/>
</dbReference>
<dbReference type="InterPro" id="IPR003764">
    <property type="entry name" value="GlcNAc_6-P_deAcase"/>
</dbReference>
<evidence type="ECO:0000256" key="3">
    <source>
        <dbReference type="ARBA" id="ARBA00022801"/>
    </source>
</evidence>
<dbReference type="NCBIfam" id="TIGR00221">
    <property type="entry name" value="nagA"/>
    <property type="match status" value="1"/>
</dbReference>
<keyword evidence="3 5" id="KW-0378">Hydrolase</keyword>
<dbReference type="PANTHER" id="PTHR11113">
    <property type="entry name" value="N-ACETYLGLUCOSAMINE-6-PHOSPHATE DEACETYLASE"/>
    <property type="match status" value="1"/>
</dbReference>
<dbReference type="InterPro" id="IPR006680">
    <property type="entry name" value="Amidohydro-rel"/>
</dbReference>
<gene>
    <name evidence="7" type="primary">nagA</name>
    <name evidence="7" type="ORF">ACFO3S_02190</name>
</gene>
<dbReference type="SUPFAM" id="SSF51556">
    <property type="entry name" value="Metallo-dependent hydrolases"/>
    <property type="match status" value="1"/>
</dbReference>
<dbReference type="EMBL" id="JBHSEP010000001">
    <property type="protein sequence ID" value="MFC4597036.1"/>
    <property type="molecule type" value="Genomic_DNA"/>
</dbReference>
<protein>
    <submittedName>
        <fullName evidence="7">N-acetylglucosamine-6-phosphate deacetylase</fullName>
        <ecNumber evidence="7">3.5.1.25</ecNumber>
    </submittedName>
</protein>
<organism evidence="7 8">
    <name type="scientific">Cohnella hongkongensis</name>
    <dbReference type="NCBI Taxonomy" id="178337"/>
    <lineage>
        <taxon>Bacteria</taxon>
        <taxon>Bacillati</taxon>
        <taxon>Bacillota</taxon>
        <taxon>Bacilli</taxon>
        <taxon>Bacillales</taxon>
        <taxon>Paenibacillaceae</taxon>
        <taxon>Cohnella</taxon>
    </lineage>
</organism>